<accession>A0ABW3E884</accession>
<evidence type="ECO:0000313" key="2">
    <source>
        <dbReference type="EMBL" id="MFD0891098.1"/>
    </source>
</evidence>
<evidence type="ECO:0000313" key="3">
    <source>
        <dbReference type="Proteomes" id="UP001597024"/>
    </source>
</evidence>
<feature type="compositionally biased region" description="Low complexity" evidence="1">
    <location>
        <begin position="128"/>
        <end position="144"/>
    </location>
</feature>
<feature type="non-terminal residue" evidence="2">
    <location>
        <position position="1"/>
    </location>
</feature>
<keyword evidence="3" id="KW-1185">Reference proteome</keyword>
<proteinExistence type="predicted"/>
<sequence length="172" mass="18752">RWWAESVRPLVPAGAAALLDEVFRYDLLTQPVYRPEESGERLPVVRVNDEEYYVRAAVELAYDVPTIVTRLRKDLPVDLTPAPRTVDLYYRTGSDSAVTSTNHEIVMHFMGLTKQEVEAGGRVGSTVAPEAGGSGTEESGAAEPEAAEAAEESGWGDGVRSPLRIVRLKPEA</sequence>
<protein>
    <submittedName>
        <fullName evidence="2">Uncharacterized protein</fullName>
    </submittedName>
</protein>
<feature type="region of interest" description="Disordered" evidence="1">
    <location>
        <begin position="124"/>
        <end position="161"/>
    </location>
</feature>
<dbReference type="Proteomes" id="UP001597024">
    <property type="component" value="Unassembled WGS sequence"/>
</dbReference>
<dbReference type="EMBL" id="JBHTHX010002914">
    <property type="protein sequence ID" value="MFD0891098.1"/>
    <property type="molecule type" value="Genomic_DNA"/>
</dbReference>
<name>A0ABW3E884_9ACTN</name>
<organism evidence="2 3">
    <name type="scientific">Streptosporangium algeriense</name>
    <dbReference type="NCBI Taxonomy" id="1682748"/>
    <lineage>
        <taxon>Bacteria</taxon>
        <taxon>Bacillati</taxon>
        <taxon>Actinomycetota</taxon>
        <taxon>Actinomycetes</taxon>
        <taxon>Streptosporangiales</taxon>
        <taxon>Streptosporangiaceae</taxon>
        <taxon>Streptosporangium</taxon>
    </lineage>
</organism>
<evidence type="ECO:0000256" key="1">
    <source>
        <dbReference type="SAM" id="MobiDB-lite"/>
    </source>
</evidence>
<comment type="caution">
    <text evidence="2">The sequence shown here is derived from an EMBL/GenBank/DDBJ whole genome shotgun (WGS) entry which is preliminary data.</text>
</comment>
<gene>
    <name evidence="2" type="ORF">ACFQ08_41670</name>
</gene>
<reference evidence="3" key="1">
    <citation type="journal article" date="2019" name="Int. J. Syst. Evol. Microbiol.">
        <title>The Global Catalogue of Microorganisms (GCM) 10K type strain sequencing project: providing services to taxonomists for standard genome sequencing and annotation.</title>
        <authorList>
            <consortium name="The Broad Institute Genomics Platform"/>
            <consortium name="The Broad Institute Genome Sequencing Center for Infectious Disease"/>
            <person name="Wu L."/>
            <person name="Ma J."/>
        </authorList>
    </citation>
    <scope>NUCLEOTIDE SEQUENCE [LARGE SCALE GENOMIC DNA]</scope>
    <source>
        <strain evidence="3">CCUG 62974</strain>
    </source>
</reference>